<comment type="caution">
    <text evidence="3">The sequence shown here is derived from an EMBL/GenBank/DDBJ whole genome shotgun (WGS) entry which is preliminary data.</text>
</comment>
<sequence>MFVWATTSVFSEFIGLSDGAKSGSGLIKATTAPFLFSQTTSGTGSPLYSISSFDNPSLVVGLRANGSLFLTPQGSSATQFEISCNTSCGESLVGDGCFVTLASNPKFCIQVGDRNGSAGAQGDALTIRQCVKNDSQRFNFFTIDEPIPPSKPSPPPPQPSQCTPQFPTDEPVDWNNSEAIGFYDDAVQSNTLLIKANTAGIFQFRNATRGGYEITSWDNPSLGVSQRADNKLFLTNKENINARFFIECGECGQFTVGDNCFMHLSDNPKLCVQVGDRKDASGNPTRGAIGDTLHLSECRRDDSQRFNYFRRPKITPRPPQPQPPSSANVCHPNFEFAGVRVANSAVYWGALQFAEDVDLLANTDFNKRMEIRFEQTGSPKPFYVAKSLNGSDLAVGIRRDNGVLFLTKQNASDPYQQFEIDCIRGCPGGNVGGGGLAADGCKIRSAFTTWCVQVGHAQSAGRAGDPIFTNLCADIDAQRFNFLTSPFAPVGRGAGQNGDKTLTVAGAVSDDSDDNDGKLSTLLRNSYIVVGLLGVVLIMLLMLIIIAVAKGAFKGKGKYKSVSKHDY</sequence>
<dbReference type="EMBL" id="JASBNA010000014">
    <property type="protein sequence ID" value="KAK7687006.1"/>
    <property type="molecule type" value="Genomic_DNA"/>
</dbReference>
<feature type="compositionally biased region" description="Pro residues" evidence="1">
    <location>
        <begin position="146"/>
        <end position="159"/>
    </location>
</feature>
<organism evidence="3 4">
    <name type="scientific">Cerrena zonata</name>
    <dbReference type="NCBI Taxonomy" id="2478898"/>
    <lineage>
        <taxon>Eukaryota</taxon>
        <taxon>Fungi</taxon>
        <taxon>Dikarya</taxon>
        <taxon>Basidiomycota</taxon>
        <taxon>Agaricomycotina</taxon>
        <taxon>Agaricomycetes</taxon>
        <taxon>Polyporales</taxon>
        <taxon>Cerrenaceae</taxon>
        <taxon>Cerrena</taxon>
    </lineage>
</organism>
<name>A0AAW0G1C9_9APHY</name>
<keyword evidence="2" id="KW-1133">Transmembrane helix</keyword>
<accession>A0AAW0G1C9</accession>
<gene>
    <name evidence="3" type="ORF">QCA50_009505</name>
</gene>
<evidence type="ECO:0000313" key="4">
    <source>
        <dbReference type="Proteomes" id="UP001385951"/>
    </source>
</evidence>
<evidence type="ECO:0000313" key="3">
    <source>
        <dbReference type="EMBL" id="KAK7687006.1"/>
    </source>
</evidence>
<dbReference type="Proteomes" id="UP001385951">
    <property type="component" value="Unassembled WGS sequence"/>
</dbReference>
<evidence type="ECO:0000256" key="1">
    <source>
        <dbReference type="SAM" id="MobiDB-lite"/>
    </source>
</evidence>
<keyword evidence="2" id="KW-0472">Membrane</keyword>
<keyword evidence="4" id="KW-1185">Reference proteome</keyword>
<dbReference type="AlphaFoldDB" id="A0AAW0G1C9"/>
<reference evidence="3 4" key="1">
    <citation type="submission" date="2022-09" db="EMBL/GenBank/DDBJ databases">
        <authorList>
            <person name="Palmer J.M."/>
        </authorList>
    </citation>
    <scope>NUCLEOTIDE SEQUENCE [LARGE SCALE GENOMIC DNA]</scope>
    <source>
        <strain evidence="3 4">DSM 7382</strain>
    </source>
</reference>
<evidence type="ECO:0000256" key="2">
    <source>
        <dbReference type="SAM" id="Phobius"/>
    </source>
</evidence>
<protein>
    <submittedName>
        <fullName evidence="3">Uncharacterized protein</fullName>
    </submittedName>
</protein>
<feature type="region of interest" description="Disordered" evidence="1">
    <location>
        <begin position="144"/>
        <end position="170"/>
    </location>
</feature>
<feature type="transmembrane region" description="Helical" evidence="2">
    <location>
        <begin position="527"/>
        <end position="549"/>
    </location>
</feature>
<keyword evidence="2" id="KW-0812">Transmembrane</keyword>
<proteinExistence type="predicted"/>